<evidence type="ECO:0000313" key="4">
    <source>
        <dbReference type="Proteomes" id="UP000824090"/>
    </source>
</evidence>
<keyword evidence="2" id="KW-0472">Membrane</keyword>
<feature type="region of interest" description="Disordered" evidence="1">
    <location>
        <begin position="63"/>
        <end position="88"/>
    </location>
</feature>
<evidence type="ECO:0000256" key="2">
    <source>
        <dbReference type="SAM" id="Phobius"/>
    </source>
</evidence>
<dbReference type="EMBL" id="DVMP01000018">
    <property type="protein sequence ID" value="HIU25041.1"/>
    <property type="molecule type" value="Genomic_DNA"/>
</dbReference>
<feature type="transmembrane region" description="Helical" evidence="2">
    <location>
        <begin position="35"/>
        <end position="52"/>
    </location>
</feature>
<dbReference type="AlphaFoldDB" id="A0A9D1L5T9"/>
<sequence length="88" mass="9718">MGNGIIGKILYFWVFILGGLFFAKIFGIAGDDRSVITLCIALAVAYIVFQVARSLGRKKREEQAAQGGAYENRPPVRKGQSGKKRKKK</sequence>
<comment type="caution">
    <text evidence="3">The sequence shown here is derived from an EMBL/GenBank/DDBJ whole genome shotgun (WGS) entry which is preliminary data.</text>
</comment>
<protein>
    <submittedName>
        <fullName evidence="3">Uncharacterized protein</fullName>
    </submittedName>
</protein>
<reference evidence="3" key="2">
    <citation type="journal article" date="2021" name="PeerJ">
        <title>Extensive microbial diversity within the chicken gut microbiome revealed by metagenomics and culture.</title>
        <authorList>
            <person name="Gilroy R."/>
            <person name="Ravi A."/>
            <person name="Getino M."/>
            <person name="Pursley I."/>
            <person name="Horton D.L."/>
            <person name="Alikhan N.F."/>
            <person name="Baker D."/>
            <person name="Gharbi K."/>
            <person name="Hall N."/>
            <person name="Watson M."/>
            <person name="Adriaenssens E.M."/>
            <person name="Foster-Nyarko E."/>
            <person name="Jarju S."/>
            <person name="Secka A."/>
            <person name="Antonio M."/>
            <person name="Oren A."/>
            <person name="Chaudhuri R.R."/>
            <person name="La Ragione R."/>
            <person name="Hildebrand F."/>
            <person name="Pallen M.J."/>
        </authorList>
    </citation>
    <scope>NUCLEOTIDE SEQUENCE</scope>
    <source>
        <strain evidence="3">ChiHcec3-6078</strain>
    </source>
</reference>
<evidence type="ECO:0000313" key="3">
    <source>
        <dbReference type="EMBL" id="HIU25041.1"/>
    </source>
</evidence>
<proteinExistence type="predicted"/>
<gene>
    <name evidence="3" type="ORF">IAC50_00895</name>
</gene>
<dbReference type="Proteomes" id="UP000824090">
    <property type="component" value="Unassembled WGS sequence"/>
</dbReference>
<organism evidence="3 4">
    <name type="scientific">Candidatus Allocopromorpha excrementigallinarum</name>
    <dbReference type="NCBI Taxonomy" id="2840742"/>
    <lineage>
        <taxon>Bacteria</taxon>
        <taxon>Bacillati</taxon>
        <taxon>Bacillota</taxon>
        <taxon>Clostridia</taxon>
        <taxon>Eubacteriales</taxon>
        <taxon>Eubacteriaceae</taxon>
        <taxon>Eubacteriaceae incertae sedis</taxon>
        <taxon>Candidatus Allocopromorpha</taxon>
    </lineage>
</organism>
<keyword evidence="2" id="KW-0812">Transmembrane</keyword>
<reference evidence="3" key="1">
    <citation type="submission" date="2020-10" db="EMBL/GenBank/DDBJ databases">
        <authorList>
            <person name="Gilroy R."/>
        </authorList>
    </citation>
    <scope>NUCLEOTIDE SEQUENCE</scope>
    <source>
        <strain evidence="3">ChiHcec3-6078</strain>
    </source>
</reference>
<accession>A0A9D1L5T9</accession>
<name>A0A9D1L5T9_9FIRM</name>
<evidence type="ECO:0000256" key="1">
    <source>
        <dbReference type="SAM" id="MobiDB-lite"/>
    </source>
</evidence>
<feature type="transmembrane region" description="Helical" evidence="2">
    <location>
        <begin position="9"/>
        <end position="29"/>
    </location>
</feature>
<keyword evidence="2" id="KW-1133">Transmembrane helix</keyword>